<evidence type="ECO:0000313" key="5">
    <source>
        <dbReference type="Proteomes" id="UP001152759"/>
    </source>
</evidence>
<evidence type="ECO:0000256" key="1">
    <source>
        <dbReference type="SAM" id="MobiDB-lite"/>
    </source>
</evidence>
<feature type="region of interest" description="Disordered" evidence="1">
    <location>
        <begin position="275"/>
        <end position="301"/>
    </location>
</feature>
<dbReference type="InterPro" id="IPR027267">
    <property type="entry name" value="AH/BAR_dom_sf"/>
</dbReference>
<feature type="region of interest" description="Disordered" evidence="1">
    <location>
        <begin position="536"/>
        <end position="630"/>
    </location>
</feature>
<dbReference type="PANTHER" id="PTHR15708">
    <property type="entry name" value="ACTIN BUNDLING/MISSING IN METASTASIS-RELATED"/>
    <property type="match status" value="1"/>
</dbReference>
<dbReference type="Pfam" id="PF08397">
    <property type="entry name" value="IMD"/>
    <property type="match status" value="1"/>
</dbReference>
<dbReference type="OrthoDB" id="10061327at2759"/>
<feature type="compositionally biased region" description="Low complexity" evidence="1">
    <location>
        <begin position="562"/>
        <end position="577"/>
    </location>
</feature>
<dbReference type="GO" id="GO:0005543">
    <property type="term" value="F:phospholipid binding"/>
    <property type="evidence" value="ECO:0007669"/>
    <property type="project" value="TreeGrafter"/>
</dbReference>
<dbReference type="KEGG" id="btab:109038091"/>
<evidence type="ECO:0008006" key="6">
    <source>
        <dbReference type="Google" id="ProtNLM"/>
    </source>
</evidence>
<feature type="domain" description="IMD" evidence="3">
    <location>
        <begin position="1"/>
        <end position="248"/>
    </location>
</feature>
<dbReference type="PANTHER" id="PTHR15708:SF4">
    <property type="entry name" value="FI21477P1-RELATED"/>
    <property type="match status" value="1"/>
</dbReference>
<name>A0A9P0EW66_BEMTA</name>
<feature type="region of interest" description="Disordered" evidence="1">
    <location>
        <begin position="736"/>
        <end position="768"/>
    </location>
</feature>
<dbReference type="AlphaFoldDB" id="A0A9P0EW66"/>
<dbReference type="InterPro" id="IPR013606">
    <property type="entry name" value="I-BAR_dom"/>
</dbReference>
<feature type="domain" description="WH2" evidence="2">
    <location>
        <begin position="774"/>
        <end position="791"/>
    </location>
</feature>
<evidence type="ECO:0000259" key="3">
    <source>
        <dbReference type="PROSITE" id="PS51338"/>
    </source>
</evidence>
<dbReference type="GO" id="GO:0003779">
    <property type="term" value="F:actin binding"/>
    <property type="evidence" value="ECO:0007669"/>
    <property type="project" value="InterPro"/>
</dbReference>
<reference evidence="4" key="1">
    <citation type="submission" date="2021-12" db="EMBL/GenBank/DDBJ databases">
        <authorList>
            <person name="King R."/>
        </authorList>
    </citation>
    <scope>NUCLEOTIDE SEQUENCE</scope>
</reference>
<dbReference type="PROSITE" id="PS51338">
    <property type="entry name" value="IMD"/>
    <property type="match status" value="1"/>
</dbReference>
<dbReference type="SUPFAM" id="SSF103657">
    <property type="entry name" value="BAR/IMD domain-like"/>
    <property type="match status" value="1"/>
</dbReference>
<organism evidence="4 5">
    <name type="scientific">Bemisia tabaci</name>
    <name type="common">Sweetpotato whitefly</name>
    <name type="synonym">Aleurodes tabaci</name>
    <dbReference type="NCBI Taxonomy" id="7038"/>
    <lineage>
        <taxon>Eukaryota</taxon>
        <taxon>Metazoa</taxon>
        <taxon>Ecdysozoa</taxon>
        <taxon>Arthropoda</taxon>
        <taxon>Hexapoda</taxon>
        <taxon>Insecta</taxon>
        <taxon>Pterygota</taxon>
        <taxon>Neoptera</taxon>
        <taxon>Paraneoptera</taxon>
        <taxon>Hemiptera</taxon>
        <taxon>Sternorrhyncha</taxon>
        <taxon>Aleyrodoidea</taxon>
        <taxon>Aleyrodidae</taxon>
        <taxon>Aleyrodinae</taxon>
        <taxon>Bemisia</taxon>
    </lineage>
</organism>
<dbReference type="Gene3D" id="1.20.1270.60">
    <property type="entry name" value="Arfaptin homology (AH) domain/BAR domain"/>
    <property type="match status" value="1"/>
</dbReference>
<dbReference type="Proteomes" id="UP001152759">
    <property type="component" value="Chromosome 1"/>
</dbReference>
<feature type="compositionally biased region" description="Low complexity" evidence="1">
    <location>
        <begin position="275"/>
        <end position="285"/>
    </location>
</feature>
<protein>
    <recommendedName>
        <fullName evidence="6">IMD domain-containing protein</fullName>
    </recommendedName>
</protein>
<dbReference type="GO" id="GO:0030031">
    <property type="term" value="P:cell projection assembly"/>
    <property type="evidence" value="ECO:0007669"/>
    <property type="project" value="TreeGrafter"/>
</dbReference>
<dbReference type="GO" id="GO:0015629">
    <property type="term" value="C:actin cytoskeleton"/>
    <property type="evidence" value="ECO:0007669"/>
    <property type="project" value="TreeGrafter"/>
</dbReference>
<dbReference type="EMBL" id="OU963862">
    <property type="protein sequence ID" value="CAH0381332.1"/>
    <property type="molecule type" value="Genomic_DNA"/>
</dbReference>
<dbReference type="GO" id="GO:0007009">
    <property type="term" value="P:plasma membrane organization"/>
    <property type="evidence" value="ECO:0007669"/>
    <property type="project" value="InterPro"/>
</dbReference>
<accession>A0A9P0EW66</accession>
<feature type="region of interest" description="Disordered" evidence="1">
    <location>
        <begin position="469"/>
        <end position="491"/>
    </location>
</feature>
<sequence length="803" mass="88949">MEGNIERECSALGGLFQQIVADMKNGTPLWEDFISKATKLHTCLRATINAISSYLDAFQKIADAATNTRGATKEIGTALTRICLRHRAVEARLKTFTSAIVDCLVNPLQDKLEEWKKSVVNLDKEHTKDFKRARSELKKRSTDTMRLQKKARKNGKTSELQRALLDFNERRHTLEEAEKKAVRAALVEERSRFCLFVAFLKPVVDEEVAMLSELSHLQEVVDQLEKHTADPYALPPASEEIISEVKGSDTSWIITSPPSSPSSLGSRKSSMCSISSLNSSSSGSSKSHHSPSHNFWTRSLSQRPPLPGTLCLGSVSSRDSGFTSQDTLYPKTFFMSQFGANHSEMVSSGESTPSGEIVTNNPTSTWPNLQDTLQFERAASAILNDRPHTISSAYEKGHQRVALSVYTFTNPESQSQPTSPSTPVISPQIPAVNSINSNSLYDQLPNVSYGDLSSNEPVYKSVTSLRYSRPPLPQRCSSLERPSLPPHPSHPASTFLMYSTCSTPTNKPTMFLKNGELHQPTYVNMHELASLAANKGQEMSFPPPPPELTNNRNYPKTDGKNGSTSESLLESSSGYGSQTVIYQHSQDESHCERHLGQQNTLSRRGSISSIKPPPPIRRTPSINRVQGCGGLDQFPPPPAYLLESKSISSSIQSMTSSIVAELQQRQRSPSMDRRKSCLTNVYPCGTKNDPSCCKNNRENMYSKNERSSFQSKAAIEIETKQMSVADTVRALTELKHQPASPVSVRRSSSIRSVSADRHPSNSYISPRKLDPRLCHDSLMEQIKKGTLLRKTRTVNDRSAPHIH</sequence>
<dbReference type="GO" id="GO:0009898">
    <property type="term" value="C:cytoplasmic side of plasma membrane"/>
    <property type="evidence" value="ECO:0007669"/>
    <property type="project" value="TreeGrafter"/>
</dbReference>
<evidence type="ECO:0000259" key="2">
    <source>
        <dbReference type="PROSITE" id="PS51082"/>
    </source>
</evidence>
<evidence type="ECO:0000313" key="4">
    <source>
        <dbReference type="EMBL" id="CAH0381332.1"/>
    </source>
</evidence>
<dbReference type="InterPro" id="IPR003124">
    <property type="entry name" value="WH2_dom"/>
</dbReference>
<dbReference type="PROSITE" id="PS51082">
    <property type="entry name" value="WH2"/>
    <property type="match status" value="1"/>
</dbReference>
<dbReference type="InterPro" id="IPR030127">
    <property type="entry name" value="MTSS1/MTSS2"/>
</dbReference>
<feature type="compositionally biased region" description="Low complexity" evidence="1">
    <location>
        <begin position="740"/>
        <end position="753"/>
    </location>
</feature>
<gene>
    <name evidence="4" type="ORF">BEMITA_LOCUS995</name>
</gene>
<keyword evidence="5" id="KW-1185">Reference proteome</keyword>
<proteinExistence type="predicted"/>
<feature type="compositionally biased region" description="Basic and acidic residues" evidence="1">
    <location>
        <begin position="585"/>
        <end position="595"/>
    </location>
</feature>